<sequence length="370" mass="42363">MLSPGFTSGKMKTLFHLIEQVNERLLTYLDLKPDIATGQTLETQNLCRRFTLDNVALSAFGIDGQSFENDESDFMKLATSFIAPGTFALSMLQTFPLASRLISLKVIPKKVEEALIQIVSDVLDHRNKSDIVANDFLQFISELGEKHQLNYAEITGHAATFFEDGYETSALVISYVLFNLSRHPEIQQRLRSEILHTEKTSVTGKITYEHLGTMSYLNACIYESMRLCPVLEHFTRVCKRPYTYKTANESPAHLKRMTVKIDVGTVCIIPFGGFCHDRHYFEDPKEYKPERFLNDNSSIKNVFHPFGGGHRICLGQRFGIMQVRMGVIQIIKNFQVSLSSQTKLPFEFLPWTILNKVKHGVWLIYKKIQY</sequence>
<proteinExistence type="inferred from homology"/>
<evidence type="ECO:0000256" key="6">
    <source>
        <dbReference type="ARBA" id="ARBA00022617"/>
    </source>
</evidence>
<dbReference type="InterPro" id="IPR017972">
    <property type="entry name" value="Cyt_P450_CS"/>
</dbReference>
<accession>A0ABD1FAF2</accession>
<dbReference type="InterPro" id="IPR050476">
    <property type="entry name" value="Insect_CytP450_Detox"/>
</dbReference>
<dbReference type="Proteomes" id="UP001566132">
    <property type="component" value="Unassembled WGS sequence"/>
</dbReference>
<keyword evidence="10 15" id="KW-0560">Oxidoreductase</keyword>
<evidence type="ECO:0000256" key="2">
    <source>
        <dbReference type="ARBA" id="ARBA00003690"/>
    </source>
</evidence>
<keyword evidence="9" id="KW-0492">Microsome</keyword>
<evidence type="ECO:0000256" key="10">
    <source>
        <dbReference type="ARBA" id="ARBA00023002"/>
    </source>
</evidence>
<evidence type="ECO:0000256" key="7">
    <source>
        <dbReference type="ARBA" id="ARBA00022723"/>
    </source>
</evidence>
<comment type="subcellular location">
    <subcellularLocation>
        <location evidence="4">Endoplasmic reticulum membrane</location>
        <topology evidence="4">Peripheral membrane protein</topology>
    </subcellularLocation>
    <subcellularLocation>
        <location evidence="3">Microsome membrane</location>
        <topology evidence="3">Peripheral membrane protein</topology>
    </subcellularLocation>
</comment>
<evidence type="ECO:0000256" key="5">
    <source>
        <dbReference type="ARBA" id="ARBA00010617"/>
    </source>
</evidence>
<evidence type="ECO:0008006" key="18">
    <source>
        <dbReference type="Google" id="ProtNLM"/>
    </source>
</evidence>
<dbReference type="GO" id="GO:0004497">
    <property type="term" value="F:monooxygenase activity"/>
    <property type="evidence" value="ECO:0007669"/>
    <property type="project" value="UniProtKB-KW"/>
</dbReference>
<dbReference type="Pfam" id="PF00067">
    <property type="entry name" value="p450"/>
    <property type="match status" value="1"/>
</dbReference>
<evidence type="ECO:0000256" key="12">
    <source>
        <dbReference type="ARBA" id="ARBA00023033"/>
    </source>
</evidence>
<comment type="cofactor">
    <cofactor evidence="1 14">
        <name>heme</name>
        <dbReference type="ChEBI" id="CHEBI:30413"/>
    </cofactor>
</comment>
<evidence type="ECO:0000256" key="9">
    <source>
        <dbReference type="ARBA" id="ARBA00022848"/>
    </source>
</evidence>
<feature type="binding site" description="axial binding residue" evidence="14">
    <location>
        <position position="313"/>
    </location>
    <ligand>
        <name>heme</name>
        <dbReference type="ChEBI" id="CHEBI:30413"/>
    </ligand>
    <ligandPart>
        <name>Fe</name>
        <dbReference type="ChEBI" id="CHEBI:18248"/>
    </ligandPart>
</feature>
<evidence type="ECO:0000256" key="13">
    <source>
        <dbReference type="ARBA" id="ARBA00023136"/>
    </source>
</evidence>
<dbReference type="InterPro" id="IPR001128">
    <property type="entry name" value="Cyt_P450"/>
</dbReference>
<evidence type="ECO:0000256" key="4">
    <source>
        <dbReference type="ARBA" id="ARBA00004406"/>
    </source>
</evidence>
<keyword evidence="13" id="KW-0472">Membrane</keyword>
<comment type="similarity">
    <text evidence="5 15">Belongs to the cytochrome P450 family.</text>
</comment>
<keyword evidence="7 14" id="KW-0479">Metal-binding</keyword>
<protein>
    <recommendedName>
        <fullName evidence="18">Cytochrome P450</fullName>
    </recommendedName>
</protein>
<dbReference type="GO" id="GO:0005789">
    <property type="term" value="C:endoplasmic reticulum membrane"/>
    <property type="evidence" value="ECO:0007669"/>
    <property type="project" value="UniProtKB-SubCell"/>
</dbReference>
<keyword evidence="17" id="KW-1185">Reference proteome</keyword>
<evidence type="ECO:0000256" key="14">
    <source>
        <dbReference type="PIRSR" id="PIRSR602401-1"/>
    </source>
</evidence>
<evidence type="ECO:0000256" key="8">
    <source>
        <dbReference type="ARBA" id="ARBA00022824"/>
    </source>
</evidence>
<dbReference type="PROSITE" id="PS00086">
    <property type="entry name" value="CYTOCHROME_P450"/>
    <property type="match status" value="1"/>
</dbReference>
<keyword evidence="6 14" id="KW-0349">Heme</keyword>
<comment type="caution">
    <text evidence="16">The sequence shown here is derived from an EMBL/GenBank/DDBJ whole genome shotgun (WGS) entry which is preliminary data.</text>
</comment>
<comment type="function">
    <text evidence="2">May be involved in the metabolism of insect hormones and in the breakdown of synthetic insecticides.</text>
</comment>
<evidence type="ECO:0000313" key="17">
    <source>
        <dbReference type="Proteomes" id="UP001566132"/>
    </source>
</evidence>
<dbReference type="InterPro" id="IPR036396">
    <property type="entry name" value="Cyt_P450_sf"/>
</dbReference>
<name>A0ABD1FAF2_HYPHA</name>
<gene>
    <name evidence="16" type="ORF">ABEB36_002723</name>
</gene>
<keyword evidence="11 14" id="KW-0408">Iron</keyword>
<organism evidence="16 17">
    <name type="scientific">Hypothenemus hampei</name>
    <name type="common">Coffee berry borer</name>
    <dbReference type="NCBI Taxonomy" id="57062"/>
    <lineage>
        <taxon>Eukaryota</taxon>
        <taxon>Metazoa</taxon>
        <taxon>Ecdysozoa</taxon>
        <taxon>Arthropoda</taxon>
        <taxon>Hexapoda</taxon>
        <taxon>Insecta</taxon>
        <taxon>Pterygota</taxon>
        <taxon>Neoptera</taxon>
        <taxon>Endopterygota</taxon>
        <taxon>Coleoptera</taxon>
        <taxon>Polyphaga</taxon>
        <taxon>Cucujiformia</taxon>
        <taxon>Curculionidae</taxon>
        <taxon>Scolytinae</taxon>
        <taxon>Hypothenemus</taxon>
    </lineage>
</organism>
<dbReference type="PANTHER" id="PTHR24292:SF84">
    <property type="entry name" value="CYTOCHROME P450 28A5-RELATED"/>
    <property type="match status" value="1"/>
</dbReference>
<dbReference type="Gene3D" id="1.10.630.10">
    <property type="entry name" value="Cytochrome P450"/>
    <property type="match status" value="1"/>
</dbReference>
<reference evidence="16 17" key="1">
    <citation type="submission" date="2024-05" db="EMBL/GenBank/DDBJ databases">
        <title>Genetic variation in Jamaican populations of the coffee berry borer (Hypothenemus hampei).</title>
        <authorList>
            <person name="Errbii M."/>
            <person name="Myrie A."/>
        </authorList>
    </citation>
    <scope>NUCLEOTIDE SEQUENCE [LARGE SCALE GENOMIC DNA]</scope>
    <source>
        <strain evidence="16">JA-Hopewell-2020-01-JO</strain>
        <tissue evidence="16">Whole body</tissue>
    </source>
</reference>
<dbReference type="PRINTS" id="PR00385">
    <property type="entry name" value="P450"/>
</dbReference>
<dbReference type="SUPFAM" id="SSF48264">
    <property type="entry name" value="Cytochrome P450"/>
    <property type="match status" value="1"/>
</dbReference>
<evidence type="ECO:0000256" key="3">
    <source>
        <dbReference type="ARBA" id="ARBA00004174"/>
    </source>
</evidence>
<dbReference type="PANTHER" id="PTHR24292">
    <property type="entry name" value="CYTOCHROME P450"/>
    <property type="match status" value="1"/>
</dbReference>
<evidence type="ECO:0000256" key="1">
    <source>
        <dbReference type="ARBA" id="ARBA00001971"/>
    </source>
</evidence>
<evidence type="ECO:0000256" key="15">
    <source>
        <dbReference type="RuleBase" id="RU000461"/>
    </source>
</evidence>
<keyword evidence="8" id="KW-0256">Endoplasmic reticulum</keyword>
<dbReference type="PRINTS" id="PR00463">
    <property type="entry name" value="EP450I"/>
</dbReference>
<dbReference type="AlphaFoldDB" id="A0ABD1FAF2"/>
<dbReference type="InterPro" id="IPR002401">
    <property type="entry name" value="Cyt_P450_E_grp-I"/>
</dbReference>
<dbReference type="EMBL" id="JBDJPC010000002">
    <property type="protein sequence ID" value="KAL1513299.1"/>
    <property type="molecule type" value="Genomic_DNA"/>
</dbReference>
<dbReference type="GO" id="GO:0046872">
    <property type="term" value="F:metal ion binding"/>
    <property type="evidence" value="ECO:0007669"/>
    <property type="project" value="UniProtKB-KW"/>
</dbReference>
<keyword evidence="12 15" id="KW-0503">Monooxygenase</keyword>
<evidence type="ECO:0000256" key="11">
    <source>
        <dbReference type="ARBA" id="ARBA00023004"/>
    </source>
</evidence>
<evidence type="ECO:0000313" key="16">
    <source>
        <dbReference type="EMBL" id="KAL1513299.1"/>
    </source>
</evidence>